<name>A0A2X2WPY8_CITKO</name>
<organism evidence="1 2">
    <name type="scientific">Citrobacter koseri</name>
    <name type="common">Citrobacter diversus</name>
    <dbReference type="NCBI Taxonomy" id="545"/>
    <lineage>
        <taxon>Bacteria</taxon>
        <taxon>Pseudomonadati</taxon>
        <taxon>Pseudomonadota</taxon>
        <taxon>Gammaproteobacteria</taxon>
        <taxon>Enterobacterales</taxon>
        <taxon>Enterobacteriaceae</taxon>
        <taxon>Citrobacter</taxon>
    </lineage>
</organism>
<sequence>MIRCVTPAYKKIWNICENSDQSDKAVILIVNSAWAKEVALAQFKEDGYDPISTKLTSIREWMTHGGELNPSIMHISRDGITRFDEGRTRAIVADEKGYHDYPIATTYRHAMNLKEHWGSVSSAKKVFDFTECWDRIDNAIILGNP</sequence>
<dbReference type="AlphaFoldDB" id="A0A2X2WPY8"/>
<protein>
    <submittedName>
        <fullName evidence="1">Uncharacterized protein</fullName>
    </submittedName>
</protein>
<proteinExistence type="predicted"/>
<evidence type="ECO:0000313" key="1">
    <source>
        <dbReference type="EMBL" id="SQB40251.1"/>
    </source>
</evidence>
<evidence type="ECO:0000313" key="2">
    <source>
        <dbReference type="Proteomes" id="UP000251584"/>
    </source>
</evidence>
<dbReference type="Proteomes" id="UP000251584">
    <property type="component" value="Unassembled WGS sequence"/>
</dbReference>
<dbReference type="EMBL" id="UAVY01000009">
    <property type="protein sequence ID" value="SQB40251.1"/>
    <property type="molecule type" value="Genomic_DNA"/>
</dbReference>
<gene>
    <name evidence="1" type="ORF">NCTC10786_05349</name>
</gene>
<accession>A0A2X2WPY8</accession>
<reference evidence="1 2" key="1">
    <citation type="submission" date="2018-06" db="EMBL/GenBank/DDBJ databases">
        <authorList>
            <consortium name="Pathogen Informatics"/>
            <person name="Doyle S."/>
        </authorList>
    </citation>
    <scope>NUCLEOTIDE SEQUENCE [LARGE SCALE GENOMIC DNA]</scope>
    <source>
        <strain evidence="1 2">NCTC10786</strain>
    </source>
</reference>